<evidence type="ECO:0000259" key="3">
    <source>
        <dbReference type="Pfam" id="PF16537"/>
    </source>
</evidence>
<gene>
    <name evidence="4" type="ORF">H8B19_17420</name>
</gene>
<keyword evidence="2" id="KW-1133">Transmembrane helix</keyword>
<feature type="compositionally biased region" description="Polar residues" evidence="1">
    <location>
        <begin position="153"/>
        <end position="165"/>
    </location>
</feature>
<keyword evidence="5" id="KW-1185">Reference proteome</keyword>
<dbReference type="EMBL" id="JACNEP010000022">
    <property type="protein sequence ID" value="MBC3767663.1"/>
    <property type="molecule type" value="Genomic_DNA"/>
</dbReference>
<evidence type="ECO:0000256" key="2">
    <source>
        <dbReference type="SAM" id="Phobius"/>
    </source>
</evidence>
<dbReference type="AlphaFoldDB" id="A0A8J6M3N0"/>
<name>A0A8J6M3N0_9ALTE</name>
<feature type="compositionally biased region" description="Polar residues" evidence="1">
    <location>
        <begin position="198"/>
        <end position="212"/>
    </location>
</feature>
<accession>A0A8J6M3N0</accession>
<sequence length="348" mass="37813">MSIVAISDLKPGMVIVQITEQNGPVRIRKSGLVTSTEMVLGLQEMGVLQLEIDPSQTVEIDSPQTVTSSVQGMLLQSSASQGHDNAISDQFNRSLFLPSVSGIPSMWQYYGKRFVWVAVMMAAGLTVGWSGAAFEAWLKQAKSETVAVESKINKPSPSAVESNAAQPVDEQKTEGEQETQSEHTQLSAENAEIKNDDSQATVDSGSQVQNNPVDIADQGASLPTKSKDEASEVSPELLKKFNQAVAEIGGDLNEPQAEPVAPPISEDAAGVPRIDQVPQWVRDALPKMSFSAHMYASDQQERWVTLNGVKLQEGDWINPNLQLVRITPQKVILNYKGQQFSLNALADW</sequence>
<reference evidence="4" key="2">
    <citation type="submission" date="2020-08" db="EMBL/GenBank/DDBJ databases">
        <authorList>
            <person name="Lai Q."/>
        </authorList>
    </citation>
    <scope>NUCLEOTIDE SEQUENCE</scope>
    <source>
        <strain evidence="4">S27-2</strain>
    </source>
</reference>
<dbReference type="GO" id="GO:0015627">
    <property type="term" value="C:type II protein secretion system complex"/>
    <property type="evidence" value="ECO:0007669"/>
    <property type="project" value="InterPro"/>
</dbReference>
<organism evidence="4 5">
    <name type="scientific">Neptunicella marina</name>
    <dbReference type="NCBI Taxonomy" id="2125989"/>
    <lineage>
        <taxon>Bacteria</taxon>
        <taxon>Pseudomonadati</taxon>
        <taxon>Pseudomonadota</taxon>
        <taxon>Gammaproteobacteria</taxon>
        <taxon>Alteromonadales</taxon>
        <taxon>Alteromonadaceae</taxon>
        <taxon>Neptunicella</taxon>
    </lineage>
</organism>
<dbReference type="RefSeq" id="WP_186508295.1">
    <property type="nucleotide sequence ID" value="NZ_JACNEP010000022.1"/>
</dbReference>
<feature type="domain" description="Type II secretion system protein GspB C-terminal" evidence="3">
    <location>
        <begin position="285"/>
        <end position="344"/>
    </location>
</feature>
<protein>
    <submittedName>
        <fullName evidence="4">General secretion pathway protein GspB</fullName>
    </submittedName>
</protein>
<keyword evidence="2" id="KW-0472">Membrane</keyword>
<evidence type="ECO:0000313" key="5">
    <source>
        <dbReference type="Proteomes" id="UP000601768"/>
    </source>
</evidence>
<proteinExistence type="predicted"/>
<keyword evidence="2" id="KW-0812">Transmembrane</keyword>
<evidence type="ECO:0000313" key="4">
    <source>
        <dbReference type="EMBL" id="MBC3767663.1"/>
    </source>
</evidence>
<dbReference type="Proteomes" id="UP000601768">
    <property type="component" value="Unassembled WGS sequence"/>
</dbReference>
<dbReference type="InterPro" id="IPR032389">
    <property type="entry name" value="GspB_C"/>
</dbReference>
<feature type="transmembrane region" description="Helical" evidence="2">
    <location>
        <begin position="114"/>
        <end position="138"/>
    </location>
</feature>
<evidence type="ECO:0000256" key="1">
    <source>
        <dbReference type="SAM" id="MobiDB-lite"/>
    </source>
</evidence>
<feature type="region of interest" description="Disordered" evidence="1">
    <location>
        <begin position="149"/>
        <end position="232"/>
    </location>
</feature>
<dbReference type="Pfam" id="PF16537">
    <property type="entry name" value="T2SSB"/>
    <property type="match status" value="1"/>
</dbReference>
<reference evidence="4" key="1">
    <citation type="journal article" date="2018" name="Int. J. Syst. Evol. Microbiol.">
        <title>Neptunicella marina gen. nov., sp. nov., isolated from surface seawater.</title>
        <authorList>
            <person name="Liu X."/>
            <person name="Lai Q."/>
            <person name="Du Y."/>
            <person name="Zhang X."/>
            <person name="Liu Z."/>
            <person name="Sun F."/>
            <person name="Shao Z."/>
        </authorList>
    </citation>
    <scope>NUCLEOTIDE SEQUENCE</scope>
    <source>
        <strain evidence="4">S27-2</strain>
    </source>
</reference>
<comment type="caution">
    <text evidence="4">The sequence shown here is derived from an EMBL/GenBank/DDBJ whole genome shotgun (WGS) entry which is preliminary data.</text>
</comment>